<proteinExistence type="predicted"/>
<evidence type="ECO:0000259" key="1">
    <source>
        <dbReference type="Pfam" id="PF06985"/>
    </source>
</evidence>
<dbReference type="Proteomes" id="UP001305779">
    <property type="component" value="Unassembled WGS sequence"/>
</dbReference>
<protein>
    <recommendedName>
        <fullName evidence="1">Heterokaryon incompatibility domain-containing protein</fullName>
    </recommendedName>
</protein>
<dbReference type="PANTHER" id="PTHR24148">
    <property type="entry name" value="ANKYRIN REPEAT DOMAIN-CONTAINING PROTEIN 39 HOMOLOG-RELATED"/>
    <property type="match status" value="1"/>
</dbReference>
<dbReference type="EMBL" id="JAXOVC010000007">
    <property type="protein sequence ID" value="KAK4499441.1"/>
    <property type="molecule type" value="Genomic_DNA"/>
</dbReference>
<dbReference type="Pfam" id="PF06985">
    <property type="entry name" value="HET"/>
    <property type="match status" value="1"/>
</dbReference>
<comment type="caution">
    <text evidence="2">The sequence shown here is derived from an EMBL/GenBank/DDBJ whole genome shotgun (WGS) entry which is preliminary data.</text>
</comment>
<gene>
    <name evidence="2" type="ORF">PRZ48_009955</name>
</gene>
<dbReference type="InterPro" id="IPR052895">
    <property type="entry name" value="HetReg/Transcr_Mod"/>
</dbReference>
<evidence type="ECO:0000313" key="2">
    <source>
        <dbReference type="EMBL" id="KAK4499441.1"/>
    </source>
</evidence>
<dbReference type="InterPro" id="IPR010730">
    <property type="entry name" value="HET"/>
</dbReference>
<organism evidence="2 3">
    <name type="scientific">Zasmidium cellare</name>
    <name type="common">Wine cellar mold</name>
    <name type="synonym">Racodium cellare</name>
    <dbReference type="NCBI Taxonomy" id="395010"/>
    <lineage>
        <taxon>Eukaryota</taxon>
        <taxon>Fungi</taxon>
        <taxon>Dikarya</taxon>
        <taxon>Ascomycota</taxon>
        <taxon>Pezizomycotina</taxon>
        <taxon>Dothideomycetes</taxon>
        <taxon>Dothideomycetidae</taxon>
        <taxon>Mycosphaerellales</taxon>
        <taxon>Mycosphaerellaceae</taxon>
        <taxon>Zasmidium</taxon>
    </lineage>
</organism>
<name>A0ABR0ED62_ZASCE</name>
<feature type="domain" description="Heterokaryon incompatibility" evidence="1">
    <location>
        <begin position="46"/>
        <end position="180"/>
    </location>
</feature>
<dbReference type="PANTHER" id="PTHR24148:SF64">
    <property type="entry name" value="HETEROKARYON INCOMPATIBILITY DOMAIN-CONTAINING PROTEIN"/>
    <property type="match status" value="1"/>
</dbReference>
<sequence length="636" mass="73620">MSYPYIPLDPDSTQIRTLTLEPSEVHDSKIRCSIGVVSLSDENAQYEALSYVWGASKGTTPITIDVHQFPVTRNLGTALRYLRKPYESRTLWVDAVCINQNDVPERNVQVRRMGEIYSRATGVLVWLGDRDTEVEQTMAKLQAPDALKDKRHDDFPEDIAKGIRKLLHKPWWHRVWTIQELILATANPLVGCGHTWLGWDRVERAILDYTTTMMDGKEGMIMDENSSWVTTSHDLNRHILLRRQWKEREHLDRRRATASEIVERTRGYQCTDRRDQVYGVRDLICDEEKAFFPRPDYERSVSQIYQEAMVAMFTSKKNLTFLIHAVQSGEDRDRTLPSWCADFSQRIWDMGTYGNINPFSSDDEEEEEAQKQKNLFYSHDPATASLKVKGSCLGNIIMARPLVPNEAWNQDGVLAAFTFQDEIALLPREETGKLWVFTHFVKEVLRMSAIAFKIWQSRFGADKAKQRLAEGEVWKVAFGGHLLFTIVDASCVRAGVEQVTGDDRPYEYWNVESFIRESCPWYTDTLKDMGMYQEGRGLSRNTTLRRALWETLLVMMQTNYDSWWSGTDSGYITRASRRVKENDVLCVIFGCRQPIILRPRDDGAHELVCLAESDEFHEDHYRTHLEETAEKELILK</sequence>
<accession>A0ABR0ED62</accession>
<evidence type="ECO:0000313" key="3">
    <source>
        <dbReference type="Proteomes" id="UP001305779"/>
    </source>
</evidence>
<reference evidence="2 3" key="1">
    <citation type="journal article" date="2023" name="G3 (Bethesda)">
        <title>A chromosome-level genome assembly of Zasmidium syzygii isolated from banana leaves.</title>
        <authorList>
            <person name="van Westerhoven A.C."/>
            <person name="Mehrabi R."/>
            <person name="Talebi R."/>
            <person name="Steentjes M.B.F."/>
            <person name="Corcolon B."/>
            <person name="Chong P.A."/>
            <person name="Kema G.H.J."/>
            <person name="Seidl M.F."/>
        </authorList>
    </citation>
    <scope>NUCLEOTIDE SEQUENCE [LARGE SCALE GENOMIC DNA]</scope>
    <source>
        <strain evidence="2 3">P124</strain>
    </source>
</reference>
<keyword evidence="3" id="KW-1185">Reference proteome</keyword>